<gene>
    <name evidence="2" type="ORF">CLPUN_19900</name>
</gene>
<keyword evidence="3" id="KW-1185">Reference proteome</keyword>
<organism evidence="2 3">
    <name type="scientific">Clostridium puniceum</name>
    <dbReference type="NCBI Taxonomy" id="29367"/>
    <lineage>
        <taxon>Bacteria</taxon>
        <taxon>Bacillati</taxon>
        <taxon>Bacillota</taxon>
        <taxon>Clostridia</taxon>
        <taxon>Eubacteriales</taxon>
        <taxon>Clostridiaceae</taxon>
        <taxon>Clostridium</taxon>
    </lineage>
</organism>
<dbReference type="Proteomes" id="UP000190890">
    <property type="component" value="Unassembled WGS sequence"/>
</dbReference>
<evidence type="ECO:0000313" key="2">
    <source>
        <dbReference type="EMBL" id="OOM78131.1"/>
    </source>
</evidence>
<dbReference type="AlphaFoldDB" id="A0A1S8TK74"/>
<evidence type="ECO:0000256" key="1">
    <source>
        <dbReference type="SAM" id="Phobius"/>
    </source>
</evidence>
<feature type="transmembrane region" description="Helical" evidence="1">
    <location>
        <begin position="12"/>
        <end position="31"/>
    </location>
</feature>
<keyword evidence="1" id="KW-0812">Transmembrane</keyword>
<protein>
    <submittedName>
        <fullName evidence="2">Uncharacterized protein</fullName>
    </submittedName>
</protein>
<keyword evidence="1" id="KW-1133">Transmembrane helix</keyword>
<dbReference type="EMBL" id="LZZM01000132">
    <property type="protein sequence ID" value="OOM78131.1"/>
    <property type="molecule type" value="Genomic_DNA"/>
</dbReference>
<sequence>MILERLFNLKNRKINFILIIMMITIFCNYFVGCSTKNTTTTTDETTKETQKLNNNTTDEVVKEIKKSQNLTFTKVVYASKDRVILYCGIGLIVYDIINQQIYRAIDLKSIHMNLFQGDDVTIFKVKVDGSQILMYNELMYNKSNNLDDRYLYDIENDILEKTDIKEFTNQYDGMNQFGEINPYNDDHLKKYENMEFIDCINIDKSSICYLIHPRSSEETALLQMLIVNKDTNKDTMYTIFS</sequence>
<evidence type="ECO:0000313" key="3">
    <source>
        <dbReference type="Proteomes" id="UP000190890"/>
    </source>
</evidence>
<name>A0A1S8TK74_9CLOT</name>
<keyword evidence="1" id="KW-0472">Membrane</keyword>
<reference evidence="2 3" key="1">
    <citation type="submission" date="2016-05" db="EMBL/GenBank/DDBJ databases">
        <title>Microbial solvent formation.</title>
        <authorList>
            <person name="Poehlein A."/>
            <person name="Montoya Solano J.D."/>
            <person name="Flitsch S."/>
            <person name="Krabben P."/>
            <person name="Duerre P."/>
            <person name="Daniel R."/>
        </authorList>
    </citation>
    <scope>NUCLEOTIDE SEQUENCE [LARGE SCALE GENOMIC DNA]</scope>
    <source>
        <strain evidence="2 3">DSM 2619</strain>
    </source>
</reference>
<accession>A0A1S8TK74</accession>
<dbReference type="RefSeq" id="WP_242954101.1">
    <property type="nucleotide sequence ID" value="NZ_LZZM01000132.1"/>
</dbReference>
<comment type="caution">
    <text evidence="2">The sequence shown here is derived from an EMBL/GenBank/DDBJ whole genome shotgun (WGS) entry which is preliminary data.</text>
</comment>
<proteinExistence type="predicted"/>